<dbReference type="OrthoDB" id="9766019at2"/>
<dbReference type="InterPro" id="IPR029047">
    <property type="entry name" value="HSP70_peptide-bd_sf"/>
</dbReference>
<dbReference type="InterPro" id="IPR013126">
    <property type="entry name" value="Hsp_70_fam"/>
</dbReference>
<organism evidence="5 6">
    <name type="scientific">Paraburkholderia aromaticivorans</name>
    <dbReference type="NCBI Taxonomy" id="2026199"/>
    <lineage>
        <taxon>Bacteria</taxon>
        <taxon>Pseudomonadati</taxon>
        <taxon>Pseudomonadota</taxon>
        <taxon>Betaproteobacteria</taxon>
        <taxon>Burkholderiales</taxon>
        <taxon>Burkholderiaceae</taxon>
        <taxon>Paraburkholderia</taxon>
    </lineage>
</organism>
<dbReference type="FunFam" id="3.30.420.40:FF:000144">
    <property type="entry name" value="Molecular chaperone HscC"/>
    <property type="match status" value="1"/>
</dbReference>
<dbReference type="Gene3D" id="3.90.640.10">
    <property type="entry name" value="Actin, Chain A, domain 4"/>
    <property type="match status" value="1"/>
</dbReference>
<dbReference type="Gene3D" id="3.30.420.40">
    <property type="match status" value="3"/>
</dbReference>
<dbReference type="AlphaFoldDB" id="A0A248VUJ0"/>
<dbReference type="GO" id="GO:0005524">
    <property type="term" value="F:ATP binding"/>
    <property type="evidence" value="ECO:0007669"/>
    <property type="project" value="UniProtKB-KW"/>
</dbReference>
<dbReference type="SUPFAM" id="SSF53067">
    <property type="entry name" value="Actin-like ATPase domain"/>
    <property type="match status" value="2"/>
</dbReference>
<dbReference type="PROSITE" id="PS00329">
    <property type="entry name" value="HSP70_2"/>
    <property type="match status" value="1"/>
</dbReference>
<dbReference type="PROSITE" id="PS00297">
    <property type="entry name" value="HSP70_1"/>
    <property type="match status" value="1"/>
</dbReference>
<dbReference type="PANTHER" id="PTHR19375">
    <property type="entry name" value="HEAT SHOCK PROTEIN 70KDA"/>
    <property type="match status" value="1"/>
</dbReference>
<dbReference type="KEGG" id="parb:CJU94_28320"/>
<sequence length="569" mass="62223">MPSIIGIDLGTTHSLAAIWRDNHAVLIPNALGETLTPSCVSVDDDGSILVGRPAHDRLHTHPERTAANFKRYMGTTRAALLGARRLRPEELSSLVLKSLKADAEAFLGEAVSDAVIAVPAYFSDAQRKATRIAGELAGLNVLRLVNEPTAASLAYGVHQRDSERKFLIFDLGGGTFDVSVLDFFEGVMEVRASTGDNFLGGEDFTEALVELFCQRNGLEVRSLAPVAAQRLHQQAERAKRQLMHNGVESVTLQLSTGDDEYALELDAAAAERACEPLLQRLRQPVERALRDSKIAVAALDEIILVGGASRMPMVRKLVSKMFGRLPTGHLNPDEVVALGAAVQAGLVGRDAGLDEMVLTDVAPYSLGIDTAMQVGASQFVPGHFLPIIERNTIVPVSRMQRIFTVRDHQQKLSIKVFQGEARLTADNVPLGEFTLEVPPKPAGEAGADVRFTYDINGVLEVEATAFPDGKKRAMVIEENPGVMTPEEIRERLAALSALKIHPRDQLENRTVLTRADRVYEETLGDHRQYLAAHIARFQALIEHQNVDDIAQARVELTALLDRFDVHVTY</sequence>
<reference evidence="5 6" key="1">
    <citation type="submission" date="2017-08" db="EMBL/GenBank/DDBJ databases">
        <title>Identification and genetic characteristics of simultaneous BTEX- and naphthalene-degrading Paraburkholderia sp. BN5 isolated from petroleum-contaminated soil.</title>
        <authorList>
            <person name="Lee Y."/>
            <person name="Jeon C.O."/>
        </authorList>
    </citation>
    <scope>NUCLEOTIDE SEQUENCE [LARGE SCALE GENOMIC DNA]</scope>
    <source>
        <strain evidence="5 6">BN5</strain>
    </source>
</reference>
<keyword evidence="2 4" id="KW-0547">Nucleotide-binding</keyword>
<dbReference type="InterPro" id="IPR043129">
    <property type="entry name" value="ATPase_NBD"/>
</dbReference>
<comment type="similarity">
    <text evidence="1 4">Belongs to the heat shock protein 70 family.</text>
</comment>
<dbReference type="InterPro" id="IPR018181">
    <property type="entry name" value="Heat_shock_70_CS"/>
</dbReference>
<evidence type="ECO:0000313" key="5">
    <source>
        <dbReference type="EMBL" id="ASW02030.1"/>
    </source>
</evidence>
<dbReference type="PROSITE" id="PS01036">
    <property type="entry name" value="HSP70_3"/>
    <property type="match status" value="1"/>
</dbReference>
<dbReference type="EMBL" id="CP022990">
    <property type="protein sequence ID" value="ASW02030.1"/>
    <property type="molecule type" value="Genomic_DNA"/>
</dbReference>
<keyword evidence="6" id="KW-1185">Reference proteome</keyword>
<dbReference type="Pfam" id="PF00012">
    <property type="entry name" value="HSP70"/>
    <property type="match status" value="1"/>
</dbReference>
<dbReference type="Proteomes" id="UP000215158">
    <property type="component" value="Chromosome 2"/>
</dbReference>
<evidence type="ECO:0000313" key="6">
    <source>
        <dbReference type="Proteomes" id="UP000215158"/>
    </source>
</evidence>
<evidence type="ECO:0000256" key="2">
    <source>
        <dbReference type="ARBA" id="ARBA00022741"/>
    </source>
</evidence>
<evidence type="ECO:0000256" key="3">
    <source>
        <dbReference type="ARBA" id="ARBA00022840"/>
    </source>
</evidence>
<name>A0A248VUJ0_9BURK</name>
<proteinExistence type="inferred from homology"/>
<evidence type="ECO:0000256" key="4">
    <source>
        <dbReference type="RuleBase" id="RU003322"/>
    </source>
</evidence>
<evidence type="ECO:0000256" key="1">
    <source>
        <dbReference type="ARBA" id="ARBA00007381"/>
    </source>
</evidence>
<dbReference type="GO" id="GO:0140662">
    <property type="term" value="F:ATP-dependent protein folding chaperone"/>
    <property type="evidence" value="ECO:0007669"/>
    <property type="project" value="InterPro"/>
</dbReference>
<keyword evidence="3 4" id="KW-0067">ATP-binding</keyword>
<dbReference type="RefSeq" id="WP_095421916.1">
    <property type="nucleotide sequence ID" value="NZ_CP022990.1"/>
</dbReference>
<dbReference type="PRINTS" id="PR00301">
    <property type="entry name" value="HEATSHOCK70"/>
</dbReference>
<gene>
    <name evidence="5" type="ORF">CJU94_28320</name>
</gene>
<dbReference type="Gene3D" id="2.60.34.10">
    <property type="entry name" value="Substrate Binding Domain Of DNAk, Chain A, domain 1"/>
    <property type="match status" value="1"/>
</dbReference>
<dbReference type="SUPFAM" id="SSF100920">
    <property type="entry name" value="Heat shock protein 70kD (HSP70), peptide-binding domain"/>
    <property type="match status" value="1"/>
</dbReference>
<protein>
    <submittedName>
        <fullName evidence="5">Molecular chaperone HscC</fullName>
    </submittedName>
</protein>
<accession>A0A248VUJ0</accession>